<reference evidence="2 3" key="1">
    <citation type="submission" date="2024-02" db="EMBL/GenBank/DDBJ databases">
        <title>Adaptive strategies in a cosmopolitan and abundant soil bacterium.</title>
        <authorList>
            <person name="Carini P."/>
        </authorList>
    </citation>
    <scope>NUCLEOTIDE SEQUENCE [LARGE SCALE GENOMIC DNA]</scope>
    <source>
        <strain evidence="2 3">AZCC 1608</strain>
    </source>
</reference>
<keyword evidence="3" id="KW-1185">Reference proteome</keyword>
<evidence type="ECO:0000313" key="3">
    <source>
        <dbReference type="Proteomes" id="UP001364224"/>
    </source>
</evidence>
<dbReference type="Proteomes" id="UP001364224">
    <property type="component" value="Unassembled WGS sequence"/>
</dbReference>
<keyword evidence="1" id="KW-0472">Membrane</keyword>
<keyword evidence="1" id="KW-1133">Transmembrane helix</keyword>
<evidence type="ECO:0000313" key="2">
    <source>
        <dbReference type="EMBL" id="MEH2560222.1"/>
    </source>
</evidence>
<name>A0ABU8BNT3_9BRAD</name>
<comment type="caution">
    <text evidence="2">The sequence shown here is derived from an EMBL/GenBank/DDBJ whole genome shotgun (WGS) entry which is preliminary data.</text>
</comment>
<accession>A0ABU8BNT3</accession>
<sequence>MKSGAADQRKPRVKNGIYCTDPRIKYWQLWVIPVILTAGGSLPVYPRKQTFWSSVGMSQRGQTF</sequence>
<organism evidence="2 3">
    <name type="scientific">Bradyrhizobium algeriense</name>
    <dbReference type="NCBI Taxonomy" id="634784"/>
    <lineage>
        <taxon>Bacteria</taxon>
        <taxon>Pseudomonadati</taxon>
        <taxon>Pseudomonadota</taxon>
        <taxon>Alphaproteobacteria</taxon>
        <taxon>Hyphomicrobiales</taxon>
        <taxon>Nitrobacteraceae</taxon>
        <taxon>Bradyrhizobium</taxon>
    </lineage>
</organism>
<keyword evidence="1" id="KW-0812">Transmembrane</keyword>
<gene>
    <name evidence="2" type="ORF">V1286_007751</name>
</gene>
<evidence type="ECO:0000256" key="1">
    <source>
        <dbReference type="SAM" id="Phobius"/>
    </source>
</evidence>
<proteinExistence type="predicted"/>
<feature type="transmembrane region" description="Helical" evidence="1">
    <location>
        <begin position="27"/>
        <end position="45"/>
    </location>
</feature>
<protein>
    <submittedName>
        <fullName evidence="2">Uncharacterized protein</fullName>
    </submittedName>
</protein>
<dbReference type="EMBL" id="JAZHRV010000001">
    <property type="protein sequence ID" value="MEH2560222.1"/>
    <property type="molecule type" value="Genomic_DNA"/>
</dbReference>